<dbReference type="Proteomes" id="UP000294547">
    <property type="component" value="Unassembled WGS sequence"/>
</dbReference>
<protein>
    <submittedName>
        <fullName evidence="1">Glycosyltransferase involved in cell wall biosynthesis</fullName>
    </submittedName>
</protein>
<dbReference type="PANTHER" id="PTHR45947">
    <property type="entry name" value="SULFOQUINOVOSYL TRANSFERASE SQD2"/>
    <property type="match status" value="1"/>
</dbReference>
<keyword evidence="1" id="KW-0808">Transferase</keyword>
<keyword evidence="2" id="KW-1185">Reference proteome</keyword>
<dbReference type="OrthoDB" id="9768937at2"/>
<dbReference type="GO" id="GO:0016757">
    <property type="term" value="F:glycosyltransferase activity"/>
    <property type="evidence" value="ECO:0007669"/>
    <property type="project" value="TreeGrafter"/>
</dbReference>
<dbReference type="Pfam" id="PF13692">
    <property type="entry name" value="Glyco_trans_1_4"/>
    <property type="match status" value="1"/>
</dbReference>
<sequence>MTHRLTVVHPLDPRGSKVGGIETHVRMMLARHPADFSVLFVGMDERGDLELGKPVRLEIDGRTIDFLPVVHIPDDTIHSAARKLWQSVTLRFALGAVRHLPTIRRLAKAPSASTEIERFEFAAIARALGNPVVQVVHGEGRKDDKMDSLIKRFWWIHRLNEEIALRLADRVVAVNGNIVKRYEREMPKVAAKAEMLTVSVDTDRFPAARFDVSDDVFRVVFAGRLDAFKDPPLMFETMRRIHAALGGRFEFHYIGTSDPARDPEFAAIEGFTVRHGFQNAAGVSAIMRRCHAGVLTSFFEGMPCYLLELLSSGRPCGAIRLPQYDPLVVEGVSGFLRERPEGPAAAADAMAEGFVGLWRAIRAGRLDPEAIRALVRPYSVAVQMPKLFDRHRSLSRHPAAPAGSRTVSA</sequence>
<proteinExistence type="predicted"/>
<name>A0A4R6R8L9_9HYPH</name>
<reference evidence="1 2" key="1">
    <citation type="submission" date="2019-03" db="EMBL/GenBank/DDBJ databases">
        <title>Genomic Encyclopedia of Type Strains, Phase IV (KMG-IV): sequencing the most valuable type-strain genomes for metagenomic binning, comparative biology and taxonomic classification.</title>
        <authorList>
            <person name="Goeker M."/>
        </authorList>
    </citation>
    <scope>NUCLEOTIDE SEQUENCE [LARGE SCALE GENOMIC DNA]</scope>
    <source>
        <strain evidence="1 2">DSM 102969</strain>
    </source>
</reference>
<dbReference type="AlphaFoldDB" id="A0A4R6R8L9"/>
<organism evidence="1 2">
    <name type="scientific">Oharaeibacter diazotrophicus</name>
    <dbReference type="NCBI Taxonomy" id="1920512"/>
    <lineage>
        <taxon>Bacteria</taxon>
        <taxon>Pseudomonadati</taxon>
        <taxon>Pseudomonadota</taxon>
        <taxon>Alphaproteobacteria</taxon>
        <taxon>Hyphomicrobiales</taxon>
        <taxon>Pleomorphomonadaceae</taxon>
        <taxon>Oharaeibacter</taxon>
    </lineage>
</organism>
<evidence type="ECO:0000313" key="2">
    <source>
        <dbReference type="Proteomes" id="UP000294547"/>
    </source>
</evidence>
<dbReference type="Gene3D" id="3.40.50.2000">
    <property type="entry name" value="Glycogen Phosphorylase B"/>
    <property type="match status" value="2"/>
</dbReference>
<gene>
    <name evidence="1" type="ORF">EDD54_3647</name>
</gene>
<dbReference type="EMBL" id="SNXY01000010">
    <property type="protein sequence ID" value="TDP82380.1"/>
    <property type="molecule type" value="Genomic_DNA"/>
</dbReference>
<evidence type="ECO:0000313" key="1">
    <source>
        <dbReference type="EMBL" id="TDP82380.1"/>
    </source>
</evidence>
<dbReference type="RefSeq" id="WP_126539452.1">
    <property type="nucleotide sequence ID" value="NZ_BSPM01000007.1"/>
</dbReference>
<dbReference type="SUPFAM" id="SSF53756">
    <property type="entry name" value="UDP-Glycosyltransferase/glycogen phosphorylase"/>
    <property type="match status" value="1"/>
</dbReference>
<dbReference type="InterPro" id="IPR050194">
    <property type="entry name" value="Glycosyltransferase_grp1"/>
</dbReference>
<dbReference type="PANTHER" id="PTHR45947:SF3">
    <property type="entry name" value="SULFOQUINOVOSYL TRANSFERASE SQD2"/>
    <property type="match status" value="1"/>
</dbReference>
<accession>A0A4R6R8L9</accession>
<comment type="caution">
    <text evidence="1">The sequence shown here is derived from an EMBL/GenBank/DDBJ whole genome shotgun (WGS) entry which is preliminary data.</text>
</comment>